<comment type="caution">
    <text evidence="1">The sequence shown here is derived from an EMBL/GenBank/DDBJ whole genome shotgun (WGS) entry which is preliminary data.</text>
</comment>
<dbReference type="AlphaFoldDB" id="A0AAV4N376"/>
<protein>
    <submittedName>
        <fullName evidence="1">Uncharacterized protein</fullName>
    </submittedName>
</protein>
<dbReference type="Proteomes" id="UP001054945">
    <property type="component" value="Unassembled WGS sequence"/>
</dbReference>
<proteinExistence type="predicted"/>
<evidence type="ECO:0000313" key="1">
    <source>
        <dbReference type="EMBL" id="GIX78101.1"/>
    </source>
</evidence>
<gene>
    <name evidence="1" type="ORF">CEXT_457651</name>
</gene>
<keyword evidence="2" id="KW-1185">Reference proteome</keyword>
<name>A0AAV4N376_CAEEX</name>
<sequence length="94" mass="11036">MTIRTRWSQTFDGESSQSLCGKRERPLFIYTIWASWLLTCFSKLTNPRAKQEKRCLAQNIDQKDFLFLLREDRGWAAVRGAIRLSYVGKIDFSL</sequence>
<evidence type="ECO:0000313" key="2">
    <source>
        <dbReference type="Proteomes" id="UP001054945"/>
    </source>
</evidence>
<reference evidence="1 2" key="1">
    <citation type="submission" date="2021-06" db="EMBL/GenBank/DDBJ databases">
        <title>Caerostris extrusa draft genome.</title>
        <authorList>
            <person name="Kono N."/>
            <person name="Arakawa K."/>
        </authorList>
    </citation>
    <scope>NUCLEOTIDE SEQUENCE [LARGE SCALE GENOMIC DNA]</scope>
</reference>
<accession>A0AAV4N376</accession>
<dbReference type="EMBL" id="BPLR01002820">
    <property type="protein sequence ID" value="GIX78101.1"/>
    <property type="molecule type" value="Genomic_DNA"/>
</dbReference>
<organism evidence="1 2">
    <name type="scientific">Caerostris extrusa</name>
    <name type="common">Bark spider</name>
    <name type="synonym">Caerostris bankana</name>
    <dbReference type="NCBI Taxonomy" id="172846"/>
    <lineage>
        <taxon>Eukaryota</taxon>
        <taxon>Metazoa</taxon>
        <taxon>Ecdysozoa</taxon>
        <taxon>Arthropoda</taxon>
        <taxon>Chelicerata</taxon>
        <taxon>Arachnida</taxon>
        <taxon>Araneae</taxon>
        <taxon>Araneomorphae</taxon>
        <taxon>Entelegynae</taxon>
        <taxon>Araneoidea</taxon>
        <taxon>Araneidae</taxon>
        <taxon>Caerostris</taxon>
    </lineage>
</organism>